<evidence type="ECO:0000256" key="4">
    <source>
        <dbReference type="PROSITE-ProRule" id="PRU00510"/>
    </source>
</evidence>
<name>Q021L0_SOLUE</name>
<evidence type="ECO:0000259" key="5">
    <source>
        <dbReference type="Pfam" id="PF01258"/>
    </source>
</evidence>
<reference evidence="6" key="1">
    <citation type="submission" date="2006-10" db="EMBL/GenBank/DDBJ databases">
        <title>Complete sequence of Solibacter usitatus Ellin6076.</title>
        <authorList>
            <consortium name="US DOE Joint Genome Institute"/>
            <person name="Copeland A."/>
            <person name="Lucas S."/>
            <person name="Lapidus A."/>
            <person name="Barry K."/>
            <person name="Detter J.C."/>
            <person name="Glavina del Rio T."/>
            <person name="Hammon N."/>
            <person name="Israni S."/>
            <person name="Dalin E."/>
            <person name="Tice H."/>
            <person name="Pitluck S."/>
            <person name="Thompson L.S."/>
            <person name="Brettin T."/>
            <person name="Bruce D."/>
            <person name="Han C."/>
            <person name="Tapia R."/>
            <person name="Gilna P."/>
            <person name="Schmutz J."/>
            <person name="Larimer F."/>
            <person name="Land M."/>
            <person name="Hauser L."/>
            <person name="Kyrpides N."/>
            <person name="Mikhailova N."/>
            <person name="Janssen P.H."/>
            <person name="Kuske C.R."/>
            <person name="Richardson P."/>
        </authorList>
    </citation>
    <scope>NUCLEOTIDE SEQUENCE</scope>
    <source>
        <strain evidence="6">Ellin6076</strain>
    </source>
</reference>
<evidence type="ECO:0000256" key="2">
    <source>
        <dbReference type="ARBA" id="ARBA00022771"/>
    </source>
</evidence>
<sequence length="129" mass="14792">MDNIQLKEFKRIIEEHLASFEHPLGHREDIVVESTPDTLDQVQNAAARALAIRQLELDHKRMRGLRDALERIEDGSYGICQRCDEDISLKRLRVVPWASYCLRCQESADHEENEAANREEAAVSLIGSH</sequence>
<dbReference type="GO" id="GO:0008270">
    <property type="term" value="F:zinc ion binding"/>
    <property type="evidence" value="ECO:0007669"/>
    <property type="project" value="UniProtKB-KW"/>
</dbReference>
<dbReference type="AlphaFoldDB" id="Q021L0"/>
<dbReference type="OrthoDB" id="9811543at2"/>
<dbReference type="FunCoup" id="Q021L0">
    <property type="interactions" value="325"/>
</dbReference>
<dbReference type="SUPFAM" id="SSF109635">
    <property type="entry name" value="DnaK suppressor protein DksA, alpha-hairpin domain"/>
    <property type="match status" value="1"/>
</dbReference>
<evidence type="ECO:0000256" key="3">
    <source>
        <dbReference type="ARBA" id="ARBA00022833"/>
    </source>
</evidence>
<evidence type="ECO:0000256" key="1">
    <source>
        <dbReference type="ARBA" id="ARBA00022723"/>
    </source>
</evidence>
<gene>
    <name evidence="6" type="ordered locus">Acid_3404</name>
</gene>
<keyword evidence="1" id="KW-0479">Metal-binding</keyword>
<organism evidence="6">
    <name type="scientific">Solibacter usitatus (strain Ellin6076)</name>
    <dbReference type="NCBI Taxonomy" id="234267"/>
    <lineage>
        <taxon>Bacteria</taxon>
        <taxon>Pseudomonadati</taxon>
        <taxon>Acidobacteriota</taxon>
        <taxon>Terriglobia</taxon>
        <taxon>Bryobacterales</taxon>
        <taxon>Solibacteraceae</taxon>
        <taxon>Candidatus Solibacter</taxon>
    </lineage>
</organism>
<dbReference type="InParanoid" id="Q021L0"/>
<dbReference type="eggNOG" id="COG1734">
    <property type="taxonomic scope" value="Bacteria"/>
</dbReference>
<dbReference type="EMBL" id="CP000473">
    <property type="protein sequence ID" value="ABJ84377.1"/>
    <property type="molecule type" value="Genomic_DNA"/>
</dbReference>
<feature type="domain" description="Zinc finger DksA/TraR C4-type" evidence="5">
    <location>
        <begin position="75"/>
        <end position="109"/>
    </location>
</feature>
<dbReference type="Gene3D" id="1.20.120.910">
    <property type="entry name" value="DksA, coiled-coil domain"/>
    <property type="match status" value="1"/>
</dbReference>
<protein>
    <submittedName>
        <fullName evidence="6">Transcriptional regulator, TraR/DksA family</fullName>
    </submittedName>
</protein>
<dbReference type="KEGG" id="sus:Acid_3404"/>
<feature type="zinc finger region" description="dksA C4-type" evidence="4">
    <location>
        <begin position="80"/>
        <end position="104"/>
    </location>
</feature>
<dbReference type="HOGENOM" id="CLU_043144_3_3_0"/>
<proteinExistence type="predicted"/>
<dbReference type="PROSITE" id="PS51128">
    <property type="entry name" value="ZF_DKSA_2"/>
    <property type="match status" value="1"/>
</dbReference>
<dbReference type="Pfam" id="PF01258">
    <property type="entry name" value="zf-dskA_traR"/>
    <property type="match status" value="1"/>
</dbReference>
<dbReference type="PANTHER" id="PTHR33823">
    <property type="entry name" value="RNA POLYMERASE-BINDING TRANSCRIPTION FACTOR DKSA-RELATED"/>
    <property type="match status" value="1"/>
</dbReference>
<dbReference type="InterPro" id="IPR000962">
    <property type="entry name" value="Znf_DskA_TraR"/>
</dbReference>
<dbReference type="SUPFAM" id="SSF57716">
    <property type="entry name" value="Glucocorticoid receptor-like (DNA-binding domain)"/>
    <property type="match status" value="1"/>
</dbReference>
<dbReference type="InterPro" id="IPR037187">
    <property type="entry name" value="DnaK_N"/>
</dbReference>
<keyword evidence="2" id="KW-0863">Zinc-finger</keyword>
<dbReference type="PANTHER" id="PTHR33823:SF4">
    <property type="entry name" value="GENERAL STRESS PROTEIN 16O"/>
    <property type="match status" value="1"/>
</dbReference>
<evidence type="ECO:0000313" key="6">
    <source>
        <dbReference type="EMBL" id="ABJ84377.1"/>
    </source>
</evidence>
<dbReference type="STRING" id="234267.Acid_3404"/>
<accession>Q021L0</accession>
<keyword evidence="3" id="KW-0862">Zinc</keyword>